<dbReference type="RefSeq" id="XP_002549176.1">
    <property type="nucleotide sequence ID" value="XM_002549130.1"/>
</dbReference>
<evidence type="ECO:0000256" key="2">
    <source>
        <dbReference type="SAM" id="MobiDB-lite"/>
    </source>
</evidence>
<feature type="compositionally biased region" description="Polar residues" evidence="2">
    <location>
        <begin position="740"/>
        <end position="770"/>
    </location>
</feature>
<feature type="region of interest" description="Disordered" evidence="2">
    <location>
        <begin position="483"/>
        <end position="535"/>
    </location>
</feature>
<proteinExistence type="predicted"/>
<accession>C5MBN1</accession>
<feature type="compositionally biased region" description="Low complexity" evidence="2">
    <location>
        <begin position="292"/>
        <end position="313"/>
    </location>
</feature>
<dbReference type="VEuPathDB" id="FungiDB:CTRG_03473"/>
<keyword evidence="1" id="KW-0677">Repeat</keyword>
<feature type="compositionally biased region" description="Acidic residues" evidence="2">
    <location>
        <begin position="683"/>
        <end position="693"/>
    </location>
</feature>
<dbReference type="Gene3D" id="1.25.40.10">
    <property type="entry name" value="Tetratricopeptide repeat domain"/>
    <property type="match status" value="2"/>
</dbReference>
<evidence type="ECO:0000256" key="1">
    <source>
        <dbReference type="ARBA" id="ARBA00022737"/>
    </source>
</evidence>
<feature type="region of interest" description="Disordered" evidence="2">
    <location>
        <begin position="350"/>
        <end position="395"/>
    </location>
</feature>
<feature type="region of interest" description="Disordered" evidence="2">
    <location>
        <begin position="1"/>
        <end position="87"/>
    </location>
</feature>
<dbReference type="InterPro" id="IPR006597">
    <property type="entry name" value="Sel1-like"/>
</dbReference>
<feature type="compositionally biased region" description="Basic residues" evidence="2">
    <location>
        <begin position="793"/>
        <end position="810"/>
    </location>
</feature>
<feature type="compositionally biased region" description="Polar residues" evidence="2">
    <location>
        <begin position="848"/>
        <end position="870"/>
    </location>
</feature>
<feature type="compositionally biased region" description="Low complexity" evidence="2">
    <location>
        <begin position="916"/>
        <end position="932"/>
    </location>
</feature>
<dbReference type="KEGG" id="ctp:CTRG_03473"/>
<dbReference type="STRING" id="294747.C5MBN1"/>
<gene>
    <name evidence="3" type="ORF">CTRG_03473</name>
</gene>
<dbReference type="GeneID" id="8297999"/>
<dbReference type="SMART" id="SM00671">
    <property type="entry name" value="SEL1"/>
    <property type="match status" value="6"/>
</dbReference>
<feature type="compositionally biased region" description="Polar residues" evidence="2">
    <location>
        <begin position="483"/>
        <end position="492"/>
    </location>
</feature>
<dbReference type="Proteomes" id="UP000002037">
    <property type="component" value="Unassembled WGS sequence"/>
</dbReference>
<dbReference type="eggNOG" id="KOG1550">
    <property type="taxonomic scope" value="Eukaryota"/>
</dbReference>
<feature type="compositionally biased region" description="Pro residues" evidence="2">
    <location>
        <begin position="834"/>
        <end position="844"/>
    </location>
</feature>
<keyword evidence="4" id="KW-1185">Reference proteome</keyword>
<evidence type="ECO:0000313" key="3">
    <source>
        <dbReference type="EMBL" id="EER33048.1"/>
    </source>
</evidence>
<feature type="compositionally biased region" description="Basic and acidic residues" evidence="2">
    <location>
        <begin position="504"/>
        <end position="515"/>
    </location>
</feature>
<feature type="region of interest" description="Disordered" evidence="2">
    <location>
        <begin position="238"/>
        <end position="329"/>
    </location>
</feature>
<reference evidence="3 4" key="1">
    <citation type="journal article" date="2009" name="Nature">
        <title>Evolution of pathogenicity and sexual reproduction in eight Candida genomes.</title>
        <authorList>
            <person name="Butler G."/>
            <person name="Rasmussen M.D."/>
            <person name="Lin M.F."/>
            <person name="Santos M.A."/>
            <person name="Sakthikumar S."/>
            <person name="Munro C.A."/>
            <person name="Rheinbay E."/>
            <person name="Grabherr M."/>
            <person name="Forche A."/>
            <person name="Reedy J.L."/>
            <person name="Agrafioti I."/>
            <person name="Arnaud M.B."/>
            <person name="Bates S."/>
            <person name="Brown A.J."/>
            <person name="Brunke S."/>
            <person name="Costanzo M.C."/>
            <person name="Fitzpatrick D.A."/>
            <person name="de Groot P.W."/>
            <person name="Harris D."/>
            <person name="Hoyer L.L."/>
            <person name="Hube B."/>
            <person name="Klis F.M."/>
            <person name="Kodira C."/>
            <person name="Lennard N."/>
            <person name="Logue M.E."/>
            <person name="Martin R."/>
            <person name="Neiman A.M."/>
            <person name="Nikolaou E."/>
            <person name="Quail M.A."/>
            <person name="Quinn J."/>
            <person name="Santos M.C."/>
            <person name="Schmitzberger F.F."/>
            <person name="Sherlock G."/>
            <person name="Shah P."/>
            <person name="Silverstein K.A."/>
            <person name="Skrzypek M.S."/>
            <person name="Soll D."/>
            <person name="Staggs R."/>
            <person name="Stansfield I."/>
            <person name="Stumpf M.P."/>
            <person name="Sudbery P.E."/>
            <person name="Srikantha T."/>
            <person name="Zeng Q."/>
            <person name="Berman J."/>
            <person name="Berriman M."/>
            <person name="Heitman J."/>
            <person name="Gow N.A."/>
            <person name="Lorenz M.C."/>
            <person name="Birren B.W."/>
            <person name="Kellis M."/>
            <person name="Cuomo C.A."/>
        </authorList>
    </citation>
    <scope>NUCLEOTIDE SEQUENCE [LARGE SCALE GENOMIC DNA]</scope>
    <source>
        <strain evidence="4">ATCC MYA-3404 / T1</strain>
    </source>
</reference>
<feature type="compositionally biased region" description="Low complexity" evidence="2">
    <location>
        <begin position="23"/>
        <end position="37"/>
    </location>
</feature>
<feature type="compositionally biased region" description="Basic and acidic residues" evidence="2">
    <location>
        <begin position="55"/>
        <end position="74"/>
    </location>
</feature>
<dbReference type="SUPFAM" id="SSF81901">
    <property type="entry name" value="HCP-like"/>
    <property type="match status" value="2"/>
</dbReference>
<dbReference type="EMBL" id="GG692398">
    <property type="protein sequence ID" value="EER33048.1"/>
    <property type="molecule type" value="Genomic_DNA"/>
</dbReference>
<dbReference type="PANTHER" id="PTHR46430">
    <property type="entry name" value="PROTEIN SKT5-RELATED"/>
    <property type="match status" value="1"/>
</dbReference>
<feature type="region of interest" description="Disordered" evidence="2">
    <location>
        <begin position="683"/>
        <end position="942"/>
    </location>
</feature>
<dbReference type="Pfam" id="PF08238">
    <property type="entry name" value="Sel1"/>
    <property type="match status" value="6"/>
</dbReference>
<evidence type="ECO:0000313" key="4">
    <source>
        <dbReference type="Proteomes" id="UP000002037"/>
    </source>
</evidence>
<name>C5MBN1_CANTT</name>
<dbReference type="InterPro" id="IPR011990">
    <property type="entry name" value="TPR-like_helical_dom_sf"/>
</dbReference>
<dbReference type="InterPro" id="IPR051726">
    <property type="entry name" value="Chitin_Synth_Reg"/>
</dbReference>
<feature type="compositionally biased region" description="Acidic residues" evidence="2">
    <location>
        <begin position="704"/>
        <end position="716"/>
    </location>
</feature>
<feature type="compositionally biased region" description="Polar residues" evidence="2">
    <location>
        <begin position="906"/>
        <end position="915"/>
    </location>
</feature>
<dbReference type="HOGENOM" id="CLU_006122_0_0_1"/>
<feature type="compositionally biased region" description="Basic and acidic residues" evidence="2">
    <location>
        <begin position="1"/>
        <end position="12"/>
    </location>
</feature>
<dbReference type="PANTHER" id="PTHR46430:SF3">
    <property type="entry name" value="ACTIVATOR OF C KINASE PROTEIN 1"/>
    <property type="match status" value="1"/>
</dbReference>
<organism evidence="3 4">
    <name type="scientific">Candida tropicalis (strain ATCC MYA-3404 / T1)</name>
    <name type="common">Yeast</name>
    <dbReference type="NCBI Taxonomy" id="294747"/>
    <lineage>
        <taxon>Eukaryota</taxon>
        <taxon>Fungi</taxon>
        <taxon>Dikarya</taxon>
        <taxon>Ascomycota</taxon>
        <taxon>Saccharomycotina</taxon>
        <taxon>Pichiomycetes</taxon>
        <taxon>Debaryomycetaceae</taxon>
        <taxon>Candida/Lodderomyces clade</taxon>
        <taxon>Candida</taxon>
    </lineage>
</organism>
<sequence>MGLFSKFKEANHKRNQTRNSIFSSTDSVTSNTSSETSNFKHPVSSNNKPKPKPRPKSEYYDIRKLPKARQEKQHSRSYSNQENELPLVGLSEDTLQFDANDISLDEVTEHLIDPQSFAVMDKKPRPSSYMHTTTATASDLRYNTTVHEDGNKNINNNEDYHSILDPRQPSQSHNPMMHPQENTTIPTEIPTEVQTPDDDLNQEPHNLILNQQDVPIDHHQLQETAPQTDTLHYDVNHSFAYPDDASHNIHKQTRPHDNERNINRTNNHQMSSNIKSPEPFRAHQTPQKMQLEEQPQSVQKHQQEQQPQQLKSQSEQDQRPRPLPLQFDQNAPALFNNNQMYQTSPQFYSAPAVPQHTDENSNDEESGSSEYTSSSDGDEDDDGSSSSGSSVAPTQHPYYEQWRRYYEALAAQQQQFMMRQQPMNPNSFPGFNPMMFYGNPQMMQQMQMQMQMQMPHFYNPAIPQGSSPAVQKQENNDARIYQQSPSKGQSQIVIPPQEPEQEQEQPRPKEHERKTSASSISAPLKVTPSPPSKRNSYVSVAHAATEQLVNEAPAQHDYLLSYQKSRNIHSEKIEEDNELISNSRRSTVKSNRYASAPLHMAKERKVSCMGGLNARVTSLEMNFKPAEYHPYHEDEEYIGSRSMSHSIPSSLVQSTQSLSQLKLRDSEGQLTRQISDYNKFLFDDSDDESEEDEKSPSPEPQQQQEEDDDDDEDEEDIPRRVEVIGHSRKHSSSNDSSNDQLPTPNSVEGLSRNGTAASAASYNSIESGASSKFVVADSKRRSAISAPTTDRKSKSKKKSKKSKKHSKKNKSPPQGFPFNPNMSMPELPMGSMMPFPPPPPPSVPPSQYGGSTDQFMMMNYSNPLLSQQTEYGGGRSTPRSRRQSISTTDSKRRSMLMETPSPVANKRNSVPVFTSQQRQQLQKQKQMQKQKQSTPPPAPPKVQDAIISKKIEQFIQLRSRIAAGNKTAEYRLHWVKMLITATNYKLYSYINIKGESIQPEQYASNKAQFIKSSVTHITKLIKEFASGVQERDGVRCEAYFIYASLCKQDYLISYNQDFNMEKNLNKAIEYYDKVLEINDKDFKALYKLGEIYEYDLNDFKQAVEYYTLSAKFGYNRAILKMAMFYLQEPEMRSIKYFKYLKNLSNIDLNEVQLDEEDLAEMEEVIGLACYELGKIFEGIYPGDLTTEDEFIKKSLELAPVNYAKSLTYYNKSAKLNCLLAQVRLGIVYERGELNRQENPNKSIQWYIKASSSPLSFRRHPDAMVGLARWCLQGSNGASKYIPSPVPDKAVMWCERAIDEFSSPDAMNFMGDLCEMGIAKGKAKHWFEKAYKLGNQEAGQKLGYF</sequence>
<dbReference type="OrthoDB" id="272077at2759"/>
<protein>
    <submittedName>
        <fullName evidence="3">Uncharacterized protein</fullName>
    </submittedName>
</protein>
<feature type="compositionally biased region" description="Polar residues" evidence="2">
    <location>
        <begin position="263"/>
        <end position="275"/>
    </location>
</feature>